<dbReference type="InterPro" id="IPR036875">
    <property type="entry name" value="Znf_CCHC_sf"/>
</dbReference>
<dbReference type="WBParaSite" id="SVE_1121100.1">
    <property type="protein sequence ID" value="SVE_1121100.1"/>
    <property type="gene ID" value="SVE_1121100"/>
</dbReference>
<organism evidence="3 4">
    <name type="scientific">Strongyloides venezuelensis</name>
    <name type="common">Threadworm</name>
    <dbReference type="NCBI Taxonomy" id="75913"/>
    <lineage>
        <taxon>Eukaryota</taxon>
        <taxon>Metazoa</taxon>
        <taxon>Ecdysozoa</taxon>
        <taxon>Nematoda</taxon>
        <taxon>Chromadorea</taxon>
        <taxon>Rhabditida</taxon>
        <taxon>Tylenchina</taxon>
        <taxon>Panagrolaimomorpha</taxon>
        <taxon>Strongyloidoidea</taxon>
        <taxon>Strongyloididae</taxon>
        <taxon>Strongyloides</taxon>
    </lineage>
</organism>
<name>A0A0K0FPR7_STRVS</name>
<keyword evidence="1" id="KW-0378">Hydrolase</keyword>
<dbReference type="InterPro" id="IPR043128">
    <property type="entry name" value="Rev_trsase/Diguanyl_cyclase"/>
</dbReference>
<dbReference type="GO" id="GO:0019899">
    <property type="term" value="F:enzyme binding"/>
    <property type="evidence" value="ECO:0007669"/>
    <property type="project" value="UniProtKB-ARBA"/>
</dbReference>
<dbReference type="SUPFAM" id="SSF50630">
    <property type="entry name" value="Acid proteases"/>
    <property type="match status" value="1"/>
</dbReference>
<sequence>MTHYFCLPDISKDYHYSLLISVFKNAGEKFFSGVISISSNNQTMKRSVSQCQTKSEFCTTNIDQSKITSQKKLSRISELKDGSEICPIKNSPNEEATRQFITGLYGQLQQVRLGLLFEMSTTDSIQSRGGPVEAAVGNSQGTDQKFTIVPQEHGKISSYWCLSPEAYRKVSISAAPRRPIELSLKELQEILVKIYEPERNNLVERLKALEICQEQSEPIHRYVDRLKDTIAQCYLDNVQDAKDLITIMIFTRGLKNDEMKKAVLQQHRIKSISTFNENVNAATGIEVIKRIDVESVNVIKQKRYNKHKNNKTMRCSYCNRVGHVWKDCKYKDRKCNNCNKVGHLKYVCKSKNKIVGAINEDSTSNGVSESTSVKDSGDIFTVFDKDMKNGKISVKLNSITKKILLDTGACRSLTSETKWRSIGAQRLEKKGQVLRDFNGNKLDLTGESEIEFVYKKSKVMAKVYVVRSDKQDLIGRDEIKRLKIDLNSVFFGKENEILSVETEDDVRSKIKLMYPNLFAEELGTYTSELIKIKLREDDVPKVIIYRCNNLNLKNKIRNEIERLIKLDVWKPINSSEWISPMLVALKTNGNVSICANFSQTINKVDDNEQYQIPTPHELFSRIEGCVLFSNFNISDAFLSIMIDPQYRKYLVVSTPIGLM</sequence>
<dbReference type="Gene3D" id="4.10.60.10">
    <property type="entry name" value="Zinc finger, CCHC-type"/>
    <property type="match status" value="1"/>
</dbReference>
<dbReference type="GO" id="GO:0006508">
    <property type="term" value="P:proteolysis"/>
    <property type="evidence" value="ECO:0007669"/>
    <property type="project" value="InterPro"/>
</dbReference>
<dbReference type="Gene3D" id="2.40.70.10">
    <property type="entry name" value="Acid Proteases"/>
    <property type="match status" value="1"/>
</dbReference>
<dbReference type="AlphaFoldDB" id="A0A0K0FPR7"/>
<evidence type="ECO:0000259" key="2">
    <source>
        <dbReference type="PROSITE" id="PS50175"/>
    </source>
</evidence>
<dbReference type="InterPro" id="IPR001878">
    <property type="entry name" value="Znf_CCHC"/>
</dbReference>
<reference evidence="4" key="2">
    <citation type="submission" date="2015-08" db="UniProtKB">
        <authorList>
            <consortium name="WormBaseParasite"/>
        </authorList>
    </citation>
    <scope>IDENTIFICATION</scope>
</reference>
<feature type="domain" description="Peptidase A2" evidence="2">
    <location>
        <begin position="401"/>
        <end position="478"/>
    </location>
</feature>
<protein>
    <submittedName>
        <fullName evidence="4">Peptidase A2 domain-containing protein</fullName>
    </submittedName>
</protein>
<dbReference type="GO" id="GO:0008270">
    <property type="term" value="F:zinc ion binding"/>
    <property type="evidence" value="ECO:0007669"/>
    <property type="project" value="InterPro"/>
</dbReference>
<proteinExistence type="predicted"/>
<dbReference type="InterPro" id="IPR021109">
    <property type="entry name" value="Peptidase_aspartic_dom_sf"/>
</dbReference>
<dbReference type="Gene3D" id="3.30.70.270">
    <property type="match status" value="1"/>
</dbReference>
<dbReference type="PANTHER" id="PTHR37984:SF9">
    <property type="entry name" value="INTEGRASE CATALYTIC DOMAIN-CONTAINING PROTEIN"/>
    <property type="match status" value="1"/>
</dbReference>
<dbReference type="InterPro" id="IPR001995">
    <property type="entry name" value="Peptidase_A2_cat"/>
</dbReference>
<dbReference type="GO" id="GO:0004190">
    <property type="term" value="F:aspartic-type endopeptidase activity"/>
    <property type="evidence" value="ECO:0007669"/>
    <property type="project" value="InterPro"/>
</dbReference>
<dbReference type="Gene3D" id="3.10.10.10">
    <property type="entry name" value="HIV Type 1 Reverse Transcriptase, subunit A, domain 1"/>
    <property type="match status" value="1"/>
</dbReference>
<accession>A0A0K0FPR7</accession>
<dbReference type="STRING" id="75913.A0A0K0FPR7"/>
<dbReference type="PANTHER" id="PTHR37984">
    <property type="entry name" value="PROTEIN CBG26694"/>
    <property type="match status" value="1"/>
</dbReference>
<evidence type="ECO:0000313" key="3">
    <source>
        <dbReference type="Proteomes" id="UP000035680"/>
    </source>
</evidence>
<dbReference type="SUPFAM" id="SSF56672">
    <property type="entry name" value="DNA/RNA polymerases"/>
    <property type="match status" value="1"/>
</dbReference>
<dbReference type="PROSITE" id="PS50175">
    <property type="entry name" value="ASP_PROT_RETROV"/>
    <property type="match status" value="1"/>
</dbReference>
<dbReference type="InterPro" id="IPR043502">
    <property type="entry name" value="DNA/RNA_pol_sf"/>
</dbReference>
<dbReference type="GO" id="GO:0003676">
    <property type="term" value="F:nucleic acid binding"/>
    <property type="evidence" value="ECO:0007669"/>
    <property type="project" value="InterPro"/>
</dbReference>
<evidence type="ECO:0000256" key="1">
    <source>
        <dbReference type="ARBA" id="ARBA00022801"/>
    </source>
</evidence>
<evidence type="ECO:0000313" key="4">
    <source>
        <dbReference type="WBParaSite" id="SVE_1121100.1"/>
    </source>
</evidence>
<reference evidence="3" key="1">
    <citation type="submission" date="2014-07" db="EMBL/GenBank/DDBJ databases">
        <authorList>
            <person name="Martin A.A"/>
            <person name="De Silva N."/>
        </authorList>
    </citation>
    <scope>NUCLEOTIDE SEQUENCE</scope>
</reference>
<dbReference type="SMART" id="SM00343">
    <property type="entry name" value="ZnF_C2HC"/>
    <property type="match status" value="2"/>
</dbReference>
<dbReference type="Proteomes" id="UP000035680">
    <property type="component" value="Unassembled WGS sequence"/>
</dbReference>
<dbReference type="InterPro" id="IPR050951">
    <property type="entry name" value="Retrovirus_Pol_polyprotein"/>
</dbReference>
<dbReference type="SUPFAM" id="SSF57756">
    <property type="entry name" value="Retrovirus zinc finger-like domains"/>
    <property type="match status" value="1"/>
</dbReference>
<keyword evidence="3" id="KW-1185">Reference proteome</keyword>